<proteinExistence type="predicted"/>
<dbReference type="Proteomes" id="UP000504610">
    <property type="component" value="Chromosome 6"/>
</dbReference>
<reference evidence="7" key="1">
    <citation type="journal article" date="2019" name="Database">
        <title>The radish genome database (RadishGD): an integrated information resource for radish genomics.</title>
        <authorList>
            <person name="Yu H.J."/>
            <person name="Baek S."/>
            <person name="Lee Y.J."/>
            <person name="Cho A."/>
            <person name="Mun J.H."/>
        </authorList>
    </citation>
    <scope>NUCLEOTIDE SEQUENCE [LARGE SCALE GENOMIC DNA]</scope>
    <source>
        <strain evidence="7">cv. WK10039</strain>
    </source>
</reference>
<feature type="domain" description="SWIM-type" evidence="6">
    <location>
        <begin position="257"/>
        <end position="289"/>
    </location>
</feature>
<evidence type="ECO:0000313" key="7">
    <source>
        <dbReference type="Proteomes" id="UP000504610"/>
    </source>
</evidence>
<evidence type="ECO:0000256" key="1">
    <source>
        <dbReference type="ARBA" id="ARBA00022723"/>
    </source>
</evidence>
<dbReference type="Pfam" id="PF04434">
    <property type="entry name" value="SWIM"/>
    <property type="match status" value="1"/>
</dbReference>
<organism evidence="7 8">
    <name type="scientific">Raphanus sativus</name>
    <name type="common">Radish</name>
    <name type="synonym">Raphanus raphanistrum var. sativus</name>
    <dbReference type="NCBI Taxonomy" id="3726"/>
    <lineage>
        <taxon>Eukaryota</taxon>
        <taxon>Viridiplantae</taxon>
        <taxon>Streptophyta</taxon>
        <taxon>Embryophyta</taxon>
        <taxon>Tracheophyta</taxon>
        <taxon>Spermatophyta</taxon>
        <taxon>Magnoliopsida</taxon>
        <taxon>eudicotyledons</taxon>
        <taxon>Gunneridae</taxon>
        <taxon>Pentapetalae</taxon>
        <taxon>rosids</taxon>
        <taxon>malvids</taxon>
        <taxon>Brassicales</taxon>
        <taxon>Brassicaceae</taxon>
        <taxon>Brassiceae</taxon>
        <taxon>Raphanus</taxon>
    </lineage>
</organism>
<evidence type="ECO:0000259" key="6">
    <source>
        <dbReference type="PROSITE" id="PS50966"/>
    </source>
</evidence>
<dbReference type="GeneID" id="130495718"/>
<dbReference type="InterPro" id="IPR007527">
    <property type="entry name" value="Znf_SWIM"/>
</dbReference>
<accession>A0A9W3BV76</accession>
<dbReference type="PANTHER" id="PTHR31973">
    <property type="entry name" value="POLYPROTEIN, PUTATIVE-RELATED"/>
    <property type="match status" value="1"/>
</dbReference>
<dbReference type="SMART" id="SM00575">
    <property type="entry name" value="ZnF_PMZ"/>
    <property type="match status" value="1"/>
</dbReference>
<evidence type="ECO:0000256" key="5">
    <source>
        <dbReference type="SAM" id="MobiDB-lite"/>
    </source>
</evidence>
<protein>
    <submittedName>
        <fullName evidence="8">Protein FAR1-RELATED SEQUENCE 4-like</fullName>
    </submittedName>
</protein>
<keyword evidence="2 4" id="KW-0863">Zinc-finger</keyword>
<feature type="region of interest" description="Disordered" evidence="5">
    <location>
        <begin position="343"/>
        <end position="388"/>
    </location>
</feature>
<feature type="compositionally biased region" description="Basic residues" evidence="5">
    <location>
        <begin position="365"/>
        <end position="385"/>
    </location>
</feature>
<evidence type="ECO:0000256" key="2">
    <source>
        <dbReference type="ARBA" id="ARBA00022771"/>
    </source>
</evidence>
<dbReference type="OrthoDB" id="1094579at2759"/>
<dbReference type="AlphaFoldDB" id="A0A9W3BV76"/>
<dbReference type="KEGG" id="rsz:130495718"/>
<keyword evidence="3" id="KW-0862">Zinc</keyword>
<dbReference type="PANTHER" id="PTHR31973:SF187">
    <property type="entry name" value="MUTATOR TRANSPOSASE MUDRA PROTEIN"/>
    <property type="match status" value="1"/>
</dbReference>
<dbReference type="InterPro" id="IPR018289">
    <property type="entry name" value="MULE_transposase_dom"/>
</dbReference>
<dbReference type="PROSITE" id="PS50966">
    <property type="entry name" value="ZF_SWIM"/>
    <property type="match status" value="1"/>
</dbReference>
<dbReference type="RefSeq" id="XP_056843184.1">
    <property type="nucleotide sequence ID" value="XM_056987204.1"/>
</dbReference>
<gene>
    <name evidence="8" type="primary">LOC130495718</name>
</gene>
<dbReference type="GO" id="GO:0008270">
    <property type="term" value="F:zinc ion binding"/>
    <property type="evidence" value="ECO:0007669"/>
    <property type="project" value="UniProtKB-KW"/>
</dbReference>
<dbReference type="InterPro" id="IPR006564">
    <property type="entry name" value="Znf_PMZ"/>
</dbReference>
<reference evidence="8" key="2">
    <citation type="submission" date="2025-08" db="UniProtKB">
        <authorList>
            <consortium name="RefSeq"/>
        </authorList>
    </citation>
    <scope>IDENTIFICATION</scope>
    <source>
        <tissue evidence="8">Leaf</tissue>
    </source>
</reference>
<evidence type="ECO:0000256" key="4">
    <source>
        <dbReference type="PROSITE-ProRule" id="PRU00325"/>
    </source>
</evidence>
<dbReference type="Pfam" id="PF10551">
    <property type="entry name" value="MULE"/>
    <property type="match status" value="1"/>
</dbReference>
<evidence type="ECO:0000256" key="3">
    <source>
        <dbReference type="ARBA" id="ARBA00022833"/>
    </source>
</evidence>
<keyword evidence="1" id="KW-0479">Metal-binding</keyword>
<name>A0A9W3BV76_RAPSA</name>
<sequence>MRKVLIVDGTHLKNVYGGVLLVATAQDPDHHHYPIAFGVADGENDESWTWFMEQLKLAITDVPGLVFLSDRNRSLIKAVRLVLPEAEHGYCIWHLSQNVKGHVHNNKDTFAFKFRECAYAYTVAEFKYLYDAFRRKYPSAAVYLDKSVEEKKWARCYFEGDRYNVDTTNSVESFNGVIKNARMYTLLPMFDFIIAKMAEWFNKYRKKAAEVPVTVKLVPIVEDVMSIRCVQAGFLTVDELNSFFLEYSVHDADGRVYTVDMARYTCSCEQFDKDKYPCVHAVAAATFMTSKAGKEVHLSEYCSKYYLVEQWALAYHRTIYPVPHMSDWVVPEEVRAKKILPPDFEVKKGKPQQTRFPSVGESRGRGKRGRGGGRGSGRGRARGTGRARGEGLAAYLCGSGSSSGV</sequence>
<evidence type="ECO:0000313" key="8">
    <source>
        <dbReference type="RefSeq" id="XP_056843184.1"/>
    </source>
</evidence>
<keyword evidence="7" id="KW-1185">Reference proteome</keyword>